<protein>
    <submittedName>
        <fullName evidence="1">Uncharacterized protein</fullName>
    </submittedName>
</protein>
<evidence type="ECO:0000313" key="1">
    <source>
        <dbReference type="EMBL" id="BAE50997.1"/>
    </source>
</evidence>
<dbReference type="KEGG" id="mag:amb2193"/>
<dbReference type="AlphaFoldDB" id="Q2W578"/>
<evidence type="ECO:0000313" key="2">
    <source>
        <dbReference type="Proteomes" id="UP000007058"/>
    </source>
</evidence>
<dbReference type="HOGENOM" id="CLU_1693371_0_0_5"/>
<organism evidence="1 2">
    <name type="scientific">Paramagnetospirillum magneticum (strain ATCC 700264 / AMB-1)</name>
    <name type="common">Magnetospirillum magneticum</name>
    <dbReference type="NCBI Taxonomy" id="342108"/>
    <lineage>
        <taxon>Bacteria</taxon>
        <taxon>Pseudomonadati</taxon>
        <taxon>Pseudomonadota</taxon>
        <taxon>Alphaproteobacteria</taxon>
        <taxon>Rhodospirillales</taxon>
        <taxon>Magnetospirillaceae</taxon>
        <taxon>Paramagnetospirillum</taxon>
    </lineage>
</organism>
<reference evidence="1 2" key="1">
    <citation type="journal article" date="2005" name="DNA Res.">
        <title>Complete genome sequence of the facultative anaerobic magnetotactic bacterium Magnetospirillum sp. strain AMB-1.</title>
        <authorList>
            <person name="Matsunaga T."/>
            <person name="Okamura Y."/>
            <person name="Fukuda Y."/>
            <person name="Wahyudi A.T."/>
            <person name="Murase Y."/>
            <person name="Takeyama H."/>
        </authorList>
    </citation>
    <scope>NUCLEOTIDE SEQUENCE [LARGE SCALE GENOMIC DNA]</scope>
    <source>
        <strain evidence="2">ATCC 700264 / AMB-1</strain>
    </source>
</reference>
<dbReference type="EMBL" id="AP007255">
    <property type="protein sequence ID" value="BAE50997.1"/>
    <property type="molecule type" value="Genomic_DNA"/>
</dbReference>
<accession>Q2W578</accession>
<name>Q2W578_PARM1</name>
<sequence>MAFSSRYQFSGHIEIDGTEYTVKFSSYDDLNKLIDGTYKSKASFVDIYKIYTKAIRLEARTYFSPVITKEKGRCGQWTLLGRGDTACVPYLVMSIPSPGRIEVDLMAMDFNGESTRLKTLTTKPGGIVMRMGAKMRWVWRRTKVDSETNLTPEAA</sequence>
<proteinExistence type="predicted"/>
<gene>
    <name evidence="1" type="ordered locus">amb2193</name>
</gene>
<dbReference type="Proteomes" id="UP000007058">
    <property type="component" value="Chromosome"/>
</dbReference>
<keyword evidence="2" id="KW-1185">Reference proteome</keyword>